<accession>A0A5N6JW13</accession>
<keyword evidence="2" id="KW-1185">Reference proteome</keyword>
<dbReference type="EMBL" id="VIGI01000012">
    <property type="protein sequence ID" value="KAB8293127.1"/>
    <property type="molecule type" value="Genomic_DNA"/>
</dbReference>
<organism evidence="1 2">
    <name type="scientific">Monilinia laxa</name>
    <name type="common">Brown rot fungus</name>
    <name type="synonym">Sclerotinia laxa</name>
    <dbReference type="NCBI Taxonomy" id="61186"/>
    <lineage>
        <taxon>Eukaryota</taxon>
        <taxon>Fungi</taxon>
        <taxon>Dikarya</taxon>
        <taxon>Ascomycota</taxon>
        <taxon>Pezizomycotina</taxon>
        <taxon>Leotiomycetes</taxon>
        <taxon>Helotiales</taxon>
        <taxon>Sclerotiniaceae</taxon>
        <taxon>Monilinia</taxon>
    </lineage>
</organism>
<dbReference type="Proteomes" id="UP000326757">
    <property type="component" value="Unassembled WGS sequence"/>
</dbReference>
<proteinExistence type="predicted"/>
<gene>
    <name evidence="1" type="ORF">EYC80_007482</name>
</gene>
<name>A0A5N6JW13_MONLA</name>
<reference evidence="1 2" key="1">
    <citation type="submission" date="2019-06" db="EMBL/GenBank/DDBJ databases">
        <title>Genome Sequence of the Brown Rot Fungal Pathogen Monilinia laxa.</title>
        <authorList>
            <person name="De Miccolis Angelini R.M."/>
            <person name="Landi L."/>
            <person name="Abate D."/>
            <person name="Pollastro S."/>
            <person name="Romanazzi G."/>
            <person name="Faretra F."/>
        </authorList>
    </citation>
    <scope>NUCLEOTIDE SEQUENCE [LARGE SCALE GENOMIC DNA]</scope>
    <source>
        <strain evidence="1 2">Mlax316</strain>
    </source>
</reference>
<dbReference type="AlphaFoldDB" id="A0A5N6JW13"/>
<comment type="caution">
    <text evidence="1">The sequence shown here is derived from an EMBL/GenBank/DDBJ whole genome shotgun (WGS) entry which is preliminary data.</text>
</comment>
<sequence>MGANVFTVCFRGTWLRNSNMNLIHLHLPKSTGSSTTSTTPYNSSLLILLSLTFAKRLLSSESNAQDYTRLHDRVFCLQTPFLTTSKISYPKPALVVLTTWETGWRIPLLSRAPRAVPALQPIFSNIALPLWQHPNLHLHLRHHLYHLAWVQHPLFFLPHHYEEGNVAKVWMLQLRRHGHHKLLFLTCDTKLDNAYCLDRLTWISA</sequence>
<protein>
    <submittedName>
        <fullName evidence="1">Uncharacterized protein</fullName>
    </submittedName>
</protein>
<evidence type="ECO:0000313" key="2">
    <source>
        <dbReference type="Proteomes" id="UP000326757"/>
    </source>
</evidence>
<evidence type="ECO:0000313" key="1">
    <source>
        <dbReference type="EMBL" id="KAB8293127.1"/>
    </source>
</evidence>